<dbReference type="AlphaFoldDB" id="A0A2T3ILX6"/>
<dbReference type="RefSeq" id="WP_065176850.1">
    <property type="nucleotide sequence ID" value="NZ_LZFA01000032.1"/>
</dbReference>
<keyword evidence="1" id="KW-0472">Membrane</keyword>
<protein>
    <submittedName>
        <fullName evidence="2">Uncharacterized protein</fullName>
    </submittedName>
</protein>
<organism evidence="2 3">
    <name type="scientific">Photobacterium aquimaris</name>
    <dbReference type="NCBI Taxonomy" id="512643"/>
    <lineage>
        <taxon>Bacteria</taxon>
        <taxon>Pseudomonadati</taxon>
        <taxon>Pseudomonadota</taxon>
        <taxon>Gammaproteobacteria</taxon>
        <taxon>Vibrionales</taxon>
        <taxon>Vibrionaceae</taxon>
        <taxon>Photobacterium</taxon>
    </lineage>
</organism>
<feature type="transmembrane region" description="Helical" evidence="1">
    <location>
        <begin position="7"/>
        <end position="29"/>
    </location>
</feature>
<sequence length="222" mass="25302">MLNIRISILFVIAAILGTVLFWLAAYSWFDMPISTFVEKAKAVLLNKPKNIISTQDALNLGRLIEKGIVIEGNDVLSRVSDFYTTIITLLITIITILGITIPLYIKTNAETVAKQQAKQEVKSYFSENISYHSHLETALKRSTPEIKRMLSSEIEEFSSSYDEQISDILAEIEKYSKLAELSKNIDVEEMLRLPEKIKIIEKYIQQMDPVEREASQGRVEEL</sequence>
<keyword evidence="1" id="KW-0812">Transmembrane</keyword>
<dbReference type="Proteomes" id="UP000240254">
    <property type="component" value="Unassembled WGS sequence"/>
</dbReference>
<reference evidence="2 3" key="1">
    <citation type="submission" date="2018-03" db="EMBL/GenBank/DDBJ databases">
        <title>Whole genome sequencing of Histamine producing bacteria.</title>
        <authorList>
            <person name="Butler K."/>
        </authorList>
    </citation>
    <scope>NUCLEOTIDE SEQUENCE [LARGE SCALE GENOMIC DNA]</scope>
    <source>
        <strain evidence="2 3">BS2</strain>
    </source>
</reference>
<dbReference type="EMBL" id="PYMK01000007">
    <property type="protein sequence ID" value="PSU29336.1"/>
    <property type="molecule type" value="Genomic_DNA"/>
</dbReference>
<gene>
    <name evidence="2" type="ORF">CTM88_07715</name>
</gene>
<proteinExistence type="predicted"/>
<comment type="caution">
    <text evidence="2">The sequence shown here is derived from an EMBL/GenBank/DDBJ whole genome shotgun (WGS) entry which is preliminary data.</text>
</comment>
<keyword evidence="1" id="KW-1133">Transmembrane helix</keyword>
<accession>A0A2T3ILX6</accession>
<name>A0A2T3ILX6_9GAMM</name>
<feature type="transmembrane region" description="Helical" evidence="1">
    <location>
        <begin position="82"/>
        <end position="105"/>
    </location>
</feature>
<evidence type="ECO:0000313" key="3">
    <source>
        <dbReference type="Proteomes" id="UP000240254"/>
    </source>
</evidence>
<evidence type="ECO:0000256" key="1">
    <source>
        <dbReference type="SAM" id="Phobius"/>
    </source>
</evidence>
<evidence type="ECO:0000313" key="2">
    <source>
        <dbReference type="EMBL" id="PSU29336.1"/>
    </source>
</evidence>